<gene>
    <name evidence="2" type="ORF">IGS67_10570</name>
</gene>
<reference evidence="2 3" key="1">
    <citation type="submission" date="2020-09" db="EMBL/GenBank/DDBJ databases">
        <title>Flavimobilis rhizosphaerae sp. nov., isolated from rhizosphere soil of Spartina alterniflora.</title>
        <authorList>
            <person name="Hanqin C."/>
        </authorList>
    </citation>
    <scope>NUCLEOTIDE SEQUENCE [LARGE SCALE GENOMIC DNA]</scope>
    <source>
        <strain evidence="2 3">GY 10621</strain>
    </source>
</reference>
<comment type="caution">
    <text evidence="2">The sequence shown here is derived from an EMBL/GenBank/DDBJ whole genome shotgun (WGS) entry which is preliminary data.</text>
</comment>
<feature type="region of interest" description="Disordered" evidence="1">
    <location>
        <begin position="1"/>
        <end position="22"/>
    </location>
</feature>
<evidence type="ECO:0008006" key="4">
    <source>
        <dbReference type="Google" id="ProtNLM"/>
    </source>
</evidence>
<name>A0ABR9DS58_9MICO</name>
<dbReference type="Proteomes" id="UP000642107">
    <property type="component" value="Unassembled WGS sequence"/>
</dbReference>
<proteinExistence type="predicted"/>
<protein>
    <recommendedName>
        <fullName evidence="4">DUF222 domain-containing protein</fullName>
    </recommendedName>
</protein>
<sequence>MAGVTLVVSTARRRDSRPGPNPLRALDLQMRLSRLAAEVRRIDGDRTMLARAHHLRVALEAYDALLSEACTLADGAACEVAPLGTATRDTIRLDRELLLSVRGWSW</sequence>
<dbReference type="EMBL" id="JACZDF010000005">
    <property type="protein sequence ID" value="MBD9699931.1"/>
    <property type="molecule type" value="Genomic_DNA"/>
</dbReference>
<organism evidence="2 3">
    <name type="scientific">Flavimobilis rhizosphaerae</name>
    <dbReference type="NCBI Taxonomy" id="2775421"/>
    <lineage>
        <taxon>Bacteria</taxon>
        <taxon>Bacillati</taxon>
        <taxon>Actinomycetota</taxon>
        <taxon>Actinomycetes</taxon>
        <taxon>Micrococcales</taxon>
        <taxon>Jonesiaceae</taxon>
        <taxon>Flavimobilis</taxon>
    </lineage>
</organism>
<evidence type="ECO:0000313" key="2">
    <source>
        <dbReference type="EMBL" id="MBD9699931.1"/>
    </source>
</evidence>
<evidence type="ECO:0000313" key="3">
    <source>
        <dbReference type="Proteomes" id="UP000642107"/>
    </source>
</evidence>
<evidence type="ECO:0000256" key="1">
    <source>
        <dbReference type="SAM" id="MobiDB-lite"/>
    </source>
</evidence>
<accession>A0ABR9DS58</accession>
<keyword evidence="3" id="KW-1185">Reference proteome</keyword>